<gene>
    <name evidence="9" type="ORF">LUZ63_007827</name>
</gene>
<evidence type="ECO:0000259" key="8">
    <source>
        <dbReference type="SMART" id="SM00479"/>
    </source>
</evidence>
<name>A0A9Q0HVE2_9POAL</name>
<evidence type="ECO:0000256" key="7">
    <source>
        <dbReference type="ARBA" id="ARBA00025769"/>
    </source>
</evidence>
<keyword evidence="3" id="KW-0479">Metal-binding</keyword>
<comment type="cofactor">
    <cofactor evidence="1">
        <name>Mg(2+)</name>
        <dbReference type="ChEBI" id="CHEBI:18420"/>
    </cofactor>
</comment>
<evidence type="ECO:0000256" key="4">
    <source>
        <dbReference type="ARBA" id="ARBA00022801"/>
    </source>
</evidence>
<dbReference type="CDD" id="cd06127">
    <property type="entry name" value="DEDDh"/>
    <property type="match status" value="1"/>
</dbReference>
<keyword evidence="10" id="KW-1185">Reference proteome</keyword>
<dbReference type="InterPro" id="IPR038720">
    <property type="entry name" value="YprB_RNase_H-like_dom"/>
</dbReference>
<dbReference type="Proteomes" id="UP001151287">
    <property type="component" value="Unassembled WGS sequence"/>
</dbReference>
<evidence type="ECO:0000256" key="2">
    <source>
        <dbReference type="ARBA" id="ARBA00022722"/>
    </source>
</evidence>
<dbReference type="Pfam" id="PF13482">
    <property type="entry name" value="RNase_H_2"/>
    <property type="match status" value="1"/>
</dbReference>
<dbReference type="PANTHER" id="PTHR13058">
    <property type="entry name" value="THREE PRIME REPAIR EXONUCLEASE 1, 2"/>
    <property type="match status" value="1"/>
</dbReference>
<dbReference type="EMBL" id="JAMQYH010000002">
    <property type="protein sequence ID" value="KAJ1699315.1"/>
    <property type="molecule type" value="Genomic_DNA"/>
</dbReference>
<proteinExistence type="inferred from homology"/>
<feature type="domain" description="Exonuclease" evidence="8">
    <location>
        <begin position="101"/>
        <end position="278"/>
    </location>
</feature>
<sequence length="300" mass="34617">MKHIMSFIFLRNFYHLRNCLLIGANSRLLRIHSNRCIVFPLRTYSNVTRRLPLRSITPHIINLQFNISIASKEPKISYQYSDPIKLYQAQKERDTIDQPATILVLDLGTTGLNSKTDKITEIAIRDVQGGMDSKFYTLVNPEVTLKNHKRNELHTESGVPRMEEAIPRLLKWVESRQINGKPVILVAHNGHCFDFPFLVRAFHEYGYQIHENWLFLDSLHLARQVLHDNGTKLKRGNHKLKDLVKFFNIVVEASAQKAMVDVNALCAVLQQMTFVSKLTSADLIERAYTASRYSTRRSSE</sequence>
<dbReference type="InterPro" id="IPR040393">
    <property type="entry name" value="TREX1/2"/>
</dbReference>
<dbReference type="InterPro" id="IPR036397">
    <property type="entry name" value="RNaseH_sf"/>
</dbReference>
<dbReference type="OrthoDB" id="10250935at2759"/>
<accession>A0A9Q0HVE2</accession>
<protein>
    <recommendedName>
        <fullName evidence="8">Exonuclease domain-containing protein</fullName>
    </recommendedName>
</protein>
<dbReference type="SMART" id="SM00479">
    <property type="entry name" value="EXOIII"/>
    <property type="match status" value="1"/>
</dbReference>
<dbReference type="PANTHER" id="PTHR13058:SF19">
    <property type="entry name" value="LD40940P"/>
    <property type="match status" value="1"/>
</dbReference>
<dbReference type="SUPFAM" id="SSF53098">
    <property type="entry name" value="Ribonuclease H-like"/>
    <property type="match status" value="1"/>
</dbReference>
<dbReference type="InterPro" id="IPR012337">
    <property type="entry name" value="RNaseH-like_sf"/>
</dbReference>
<keyword evidence="2" id="KW-0540">Nuclease</keyword>
<keyword evidence="6" id="KW-0460">Magnesium</keyword>
<evidence type="ECO:0000256" key="1">
    <source>
        <dbReference type="ARBA" id="ARBA00001946"/>
    </source>
</evidence>
<evidence type="ECO:0000256" key="6">
    <source>
        <dbReference type="ARBA" id="ARBA00022842"/>
    </source>
</evidence>
<dbReference type="Gene3D" id="3.30.420.10">
    <property type="entry name" value="Ribonuclease H-like superfamily/Ribonuclease H"/>
    <property type="match status" value="1"/>
</dbReference>
<comment type="caution">
    <text evidence="9">The sequence shown here is derived from an EMBL/GenBank/DDBJ whole genome shotgun (WGS) entry which is preliminary data.</text>
</comment>
<dbReference type="GO" id="GO:0046872">
    <property type="term" value="F:metal ion binding"/>
    <property type="evidence" value="ECO:0007669"/>
    <property type="project" value="UniProtKB-KW"/>
</dbReference>
<evidence type="ECO:0000313" key="9">
    <source>
        <dbReference type="EMBL" id="KAJ1699315.1"/>
    </source>
</evidence>
<dbReference type="InterPro" id="IPR013520">
    <property type="entry name" value="Ribonucl_H"/>
</dbReference>
<dbReference type="GO" id="GO:0006308">
    <property type="term" value="P:DNA catabolic process"/>
    <property type="evidence" value="ECO:0007669"/>
    <property type="project" value="TreeGrafter"/>
</dbReference>
<comment type="similarity">
    <text evidence="7">Belongs to the exonuclease superfamily. TREX family.</text>
</comment>
<dbReference type="GO" id="GO:0008296">
    <property type="term" value="F:3'-5'-DNA exonuclease activity"/>
    <property type="evidence" value="ECO:0007669"/>
    <property type="project" value="TreeGrafter"/>
</dbReference>
<keyword evidence="4" id="KW-0378">Hydrolase</keyword>
<reference evidence="9" key="1">
    <citation type="journal article" date="2022" name="Cell">
        <title>Repeat-based holocentromeres influence genome architecture and karyotype evolution.</title>
        <authorList>
            <person name="Hofstatter P.G."/>
            <person name="Thangavel G."/>
            <person name="Lux T."/>
            <person name="Neumann P."/>
            <person name="Vondrak T."/>
            <person name="Novak P."/>
            <person name="Zhang M."/>
            <person name="Costa L."/>
            <person name="Castellani M."/>
            <person name="Scott A."/>
            <person name="Toegelov H."/>
            <person name="Fuchs J."/>
            <person name="Mata-Sucre Y."/>
            <person name="Dias Y."/>
            <person name="Vanzela A.L.L."/>
            <person name="Huettel B."/>
            <person name="Almeida C.C.S."/>
            <person name="Simkova H."/>
            <person name="Souza G."/>
            <person name="Pedrosa-Harand A."/>
            <person name="Macas J."/>
            <person name="Mayer K.F.X."/>
            <person name="Houben A."/>
            <person name="Marques A."/>
        </authorList>
    </citation>
    <scope>NUCLEOTIDE SEQUENCE</scope>
    <source>
        <strain evidence="9">RhyBre1mFocal</strain>
    </source>
</reference>
<organism evidence="9 10">
    <name type="scientific">Rhynchospora breviuscula</name>
    <dbReference type="NCBI Taxonomy" id="2022672"/>
    <lineage>
        <taxon>Eukaryota</taxon>
        <taxon>Viridiplantae</taxon>
        <taxon>Streptophyta</taxon>
        <taxon>Embryophyta</taxon>
        <taxon>Tracheophyta</taxon>
        <taxon>Spermatophyta</taxon>
        <taxon>Magnoliopsida</taxon>
        <taxon>Liliopsida</taxon>
        <taxon>Poales</taxon>
        <taxon>Cyperaceae</taxon>
        <taxon>Cyperoideae</taxon>
        <taxon>Rhynchosporeae</taxon>
        <taxon>Rhynchospora</taxon>
    </lineage>
</organism>
<keyword evidence="5" id="KW-0269">Exonuclease</keyword>
<dbReference type="GO" id="GO:0003676">
    <property type="term" value="F:nucleic acid binding"/>
    <property type="evidence" value="ECO:0007669"/>
    <property type="project" value="InterPro"/>
</dbReference>
<evidence type="ECO:0000313" key="10">
    <source>
        <dbReference type="Proteomes" id="UP001151287"/>
    </source>
</evidence>
<dbReference type="AlphaFoldDB" id="A0A9Q0HVE2"/>
<evidence type="ECO:0000256" key="5">
    <source>
        <dbReference type="ARBA" id="ARBA00022839"/>
    </source>
</evidence>
<dbReference type="GO" id="GO:0005737">
    <property type="term" value="C:cytoplasm"/>
    <property type="evidence" value="ECO:0007669"/>
    <property type="project" value="TreeGrafter"/>
</dbReference>
<evidence type="ECO:0000256" key="3">
    <source>
        <dbReference type="ARBA" id="ARBA00022723"/>
    </source>
</evidence>